<dbReference type="RefSeq" id="WP_253864279.1">
    <property type="nucleotide sequence ID" value="NZ_BAAALN010000018.1"/>
</dbReference>
<sequence>MTLRRLFSGDTSSLLALFAGAWLVSAFYRIEWWREVLEVDTGTRAVAVVAFFCVSAVAVWSSLLRRRFLWADPAALTWRDFGGGQDRVLVISGRVWFGWLARIAGLAYVGAFLGTVWWIPPWAWQVMVGAVGVCGLLVLPAAAGVGVPWRLPAAAKAGRERLVAGWRERVVRAVGVTFLDPGMLFPPASPVSTRLRSVWSFVAAGMVGRARFVPVAAGLAVLAALARPVLPAVPDVVLAGGCAFAALVPFGGGAASLWRSPGLRRWLDESDVGLRACTLVALLAVAAVWAGALLLVVTLAGGDSVPAGTWALLPVVAAAVVRTATRPPVDYATPAATDTPFGQAPVHLIAQLVRGPDLLVMGVALLAALPMPAALIVPAAGIGWALLR</sequence>
<keyword evidence="3" id="KW-1185">Reference proteome</keyword>
<feature type="transmembrane region" description="Helical" evidence="1">
    <location>
        <begin position="358"/>
        <end position="387"/>
    </location>
</feature>
<feature type="transmembrane region" description="Helical" evidence="1">
    <location>
        <begin position="42"/>
        <end position="60"/>
    </location>
</feature>
<evidence type="ECO:0000256" key="1">
    <source>
        <dbReference type="SAM" id="Phobius"/>
    </source>
</evidence>
<dbReference type="Proteomes" id="UP001500653">
    <property type="component" value="Unassembled WGS sequence"/>
</dbReference>
<dbReference type="EMBL" id="BAAALN010000018">
    <property type="protein sequence ID" value="GAA1250072.1"/>
    <property type="molecule type" value="Genomic_DNA"/>
</dbReference>
<keyword evidence="1" id="KW-0812">Transmembrane</keyword>
<evidence type="ECO:0000313" key="2">
    <source>
        <dbReference type="EMBL" id="GAA1250072.1"/>
    </source>
</evidence>
<organism evidence="2 3">
    <name type="scientific">Prauserella halophila</name>
    <dbReference type="NCBI Taxonomy" id="185641"/>
    <lineage>
        <taxon>Bacteria</taxon>
        <taxon>Bacillati</taxon>
        <taxon>Actinomycetota</taxon>
        <taxon>Actinomycetes</taxon>
        <taxon>Pseudonocardiales</taxon>
        <taxon>Pseudonocardiaceae</taxon>
        <taxon>Prauserella</taxon>
    </lineage>
</organism>
<protein>
    <submittedName>
        <fullName evidence="2">Uncharacterized protein</fullName>
    </submittedName>
</protein>
<proteinExistence type="predicted"/>
<comment type="caution">
    <text evidence="2">The sequence shown here is derived from an EMBL/GenBank/DDBJ whole genome shotgun (WGS) entry which is preliminary data.</text>
</comment>
<reference evidence="3" key="1">
    <citation type="journal article" date="2019" name="Int. J. Syst. Evol. Microbiol.">
        <title>The Global Catalogue of Microorganisms (GCM) 10K type strain sequencing project: providing services to taxonomists for standard genome sequencing and annotation.</title>
        <authorList>
            <consortium name="The Broad Institute Genomics Platform"/>
            <consortium name="The Broad Institute Genome Sequencing Center for Infectious Disease"/>
            <person name="Wu L."/>
            <person name="Ma J."/>
        </authorList>
    </citation>
    <scope>NUCLEOTIDE SEQUENCE [LARGE SCALE GENOMIC DNA]</scope>
    <source>
        <strain evidence="3">JCM 13023</strain>
    </source>
</reference>
<keyword evidence="1" id="KW-1133">Transmembrane helix</keyword>
<feature type="transmembrane region" description="Helical" evidence="1">
    <location>
        <begin position="126"/>
        <end position="151"/>
    </location>
</feature>
<accession>A0ABP4H6G8</accession>
<name>A0ABP4H6G8_9PSEU</name>
<feature type="transmembrane region" description="Helical" evidence="1">
    <location>
        <begin position="279"/>
        <end position="300"/>
    </location>
</feature>
<evidence type="ECO:0000313" key="3">
    <source>
        <dbReference type="Proteomes" id="UP001500653"/>
    </source>
</evidence>
<feature type="transmembrane region" description="Helical" evidence="1">
    <location>
        <begin position="236"/>
        <end position="258"/>
    </location>
</feature>
<feature type="transmembrane region" description="Helical" evidence="1">
    <location>
        <begin position="212"/>
        <end position="230"/>
    </location>
</feature>
<gene>
    <name evidence="2" type="ORF">GCM10009676_40850</name>
</gene>
<keyword evidence="1" id="KW-0472">Membrane</keyword>
<feature type="transmembrane region" description="Helical" evidence="1">
    <location>
        <begin position="12"/>
        <end position="30"/>
    </location>
</feature>
<feature type="transmembrane region" description="Helical" evidence="1">
    <location>
        <begin position="99"/>
        <end position="120"/>
    </location>
</feature>